<protein>
    <submittedName>
        <fullName evidence="5">Calcyphosin</fullName>
    </submittedName>
</protein>
<feature type="domain" description="EF-hand" evidence="4">
    <location>
        <begin position="39"/>
        <end position="74"/>
    </location>
</feature>
<evidence type="ECO:0000256" key="3">
    <source>
        <dbReference type="ARBA" id="ARBA00022837"/>
    </source>
</evidence>
<dbReference type="PROSITE" id="PS00018">
    <property type="entry name" value="EF_HAND_1"/>
    <property type="match status" value="3"/>
</dbReference>
<dbReference type="OrthoDB" id="444540at2759"/>
<dbReference type="SUPFAM" id="SSF47473">
    <property type="entry name" value="EF-hand"/>
    <property type="match status" value="1"/>
</dbReference>
<keyword evidence="6" id="KW-1185">Reference proteome</keyword>
<feature type="domain" description="EF-hand" evidence="4">
    <location>
        <begin position="154"/>
        <end position="191"/>
    </location>
</feature>
<dbReference type="Gene3D" id="1.10.238.10">
    <property type="entry name" value="EF-hand"/>
    <property type="match status" value="2"/>
</dbReference>
<feature type="domain" description="EF-hand" evidence="4">
    <location>
        <begin position="111"/>
        <end position="146"/>
    </location>
</feature>
<dbReference type="PROSITE" id="PS50222">
    <property type="entry name" value="EF_HAND_2"/>
    <property type="match status" value="4"/>
</dbReference>
<evidence type="ECO:0000256" key="1">
    <source>
        <dbReference type="ARBA" id="ARBA00022723"/>
    </source>
</evidence>
<dbReference type="InterPro" id="IPR018247">
    <property type="entry name" value="EF_Hand_1_Ca_BS"/>
</dbReference>
<sequence length="208" mass="24375">MAATSRHQEELKRKAMKAIQTSTDPIEILRAKCLARGANGIRGLSRLFKIMDDNKNRKLDFEEFRKGITEYGLNYNKEEISEIFAVFDRDKSGQIDFEEFLDKLRPPMTRMRIELVNQAFNKLDKNQDGKIETSDLKGVYNVKQHPKYLNGEWSEDQILRKFLDTFDTKGSEDGIITREEFLQYYSSVSASIDNDAYFDLMMRTNWKL</sequence>
<keyword evidence="2" id="KW-0677">Repeat</keyword>
<dbReference type="PANTHER" id="PTHR34524:SF6">
    <property type="entry name" value="CALCYPHOSINE LIKE"/>
    <property type="match status" value="1"/>
</dbReference>
<evidence type="ECO:0000256" key="2">
    <source>
        <dbReference type="ARBA" id="ARBA00022737"/>
    </source>
</evidence>
<dbReference type="EMBL" id="REGN01001030">
    <property type="protein sequence ID" value="RNA37556.1"/>
    <property type="molecule type" value="Genomic_DNA"/>
</dbReference>
<evidence type="ECO:0000313" key="5">
    <source>
        <dbReference type="EMBL" id="RNA37556.1"/>
    </source>
</evidence>
<keyword evidence="3" id="KW-0106">Calcium</keyword>
<comment type="caution">
    <text evidence="5">The sequence shown here is derived from an EMBL/GenBank/DDBJ whole genome shotgun (WGS) entry which is preliminary data.</text>
</comment>
<feature type="domain" description="EF-hand" evidence="4">
    <location>
        <begin position="75"/>
        <end position="110"/>
    </location>
</feature>
<dbReference type="CDD" id="cd00051">
    <property type="entry name" value="EFh"/>
    <property type="match status" value="2"/>
</dbReference>
<evidence type="ECO:0000259" key="4">
    <source>
        <dbReference type="PROSITE" id="PS50222"/>
    </source>
</evidence>
<dbReference type="PANTHER" id="PTHR34524">
    <property type="entry name" value="CALCYPHOSIN"/>
    <property type="match status" value="1"/>
</dbReference>
<keyword evidence="1" id="KW-0479">Metal-binding</keyword>
<dbReference type="InterPro" id="IPR011992">
    <property type="entry name" value="EF-hand-dom_pair"/>
</dbReference>
<dbReference type="InterPro" id="IPR051581">
    <property type="entry name" value="Ca-bind"/>
</dbReference>
<reference evidence="5 6" key="1">
    <citation type="journal article" date="2018" name="Sci. Rep.">
        <title>Genomic signatures of local adaptation to the degree of environmental predictability in rotifers.</title>
        <authorList>
            <person name="Franch-Gras L."/>
            <person name="Hahn C."/>
            <person name="Garcia-Roger E.M."/>
            <person name="Carmona M.J."/>
            <person name="Serra M."/>
            <person name="Gomez A."/>
        </authorList>
    </citation>
    <scope>NUCLEOTIDE SEQUENCE [LARGE SCALE GENOMIC DNA]</scope>
    <source>
        <strain evidence="5">HYR1</strain>
    </source>
</reference>
<organism evidence="5 6">
    <name type="scientific">Brachionus plicatilis</name>
    <name type="common">Marine rotifer</name>
    <name type="synonym">Brachionus muelleri</name>
    <dbReference type="NCBI Taxonomy" id="10195"/>
    <lineage>
        <taxon>Eukaryota</taxon>
        <taxon>Metazoa</taxon>
        <taxon>Spiralia</taxon>
        <taxon>Gnathifera</taxon>
        <taxon>Rotifera</taxon>
        <taxon>Eurotatoria</taxon>
        <taxon>Monogononta</taxon>
        <taxon>Pseudotrocha</taxon>
        <taxon>Ploima</taxon>
        <taxon>Brachionidae</taxon>
        <taxon>Brachionus</taxon>
    </lineage>
</organism>
<proteinExistence type="predicted"/>
<evidence type="ECO:0000313" key="6">
    <source>
        <dbReference type="Proteomes" id="UP000276133"/>
    </source>
</evidence>
<dbReference type="GO" id="GO:0005509">
    <property type="term" value="F:calcium ion binding"/>
    <property type="evidence" value="ECO:0007669"/>
    <property type="project" value="InterPro"/>
</dbReference>
<gene>
    <name evidence="5" type="ORF">BpHYR1_025180</name>
</gene>
<accession>A0A3M7SP94</accession>
<dbReference type="SMART" id="SM00054">
    <property type="entry name" value="EFh"/>
    <property type="match status" value="4"/>
</dbReference>
<dbReference type="AlphaFoldDB" id="A0A3M7SP94"/>
<dbReference type="Proteomes" id="UP000276133">
    <property type="component" value="Unassembled WGS sequence"/>
</dbReference>
<dbReference type="Pfam" id="PF13499">
    <property type="entry name" value="EF-hand_7"/>
    <property type="match status" value="2"/>
</dbReference>
<name>A0A3M7SP94_BRAPC</name>
<dbReference type="InterPro" id="IPR002048">
    <property type="entry name" value="EF_hand_dom"/>
</dbReference>
<dbReference type="STRING" id="10195.A0A3M7SP94"/>